<dbReference type="AlphaFoldDB" id="A0A392VIA5"/>
<evidence type="ECO:0000256" key="1">
    <source>
        <dbReference type="SAM" id="MobiDB-lite"/>
    </source>
</evidence>
<reference evidence="2 3" key="1">
    <citation type="journal article" date="2018" name="Front. Plant Sci.">
        <title>Red Clover (Trifolium pratense) and Zigzag Clover (T. medium) - A Picture of Genomic Similarities and Differences.</title>
        <authorList>
            <person name="Dluhosova J."/>
            <person name="Istvanek J."/>
            <person name="Nedelnik J."/>
            <person name="Repkova J."/>
        </authorList>
    </citation>
    <scope>NUCLEOTIDE SEQUENCE [LARGE SCALE GENOMIC DNA]</scope>
    <source>
        <strain evidence="3">cv. 10/8</strain>
        <tissue evidence="2">Leaf</tissue>
    </source>
</reference>
<protein>
    <submittedName>
        <fullName evidence="2">Uncharacterized protein</fullName>
    </submittedName>
</protein>
<organism evidence="2 3">
    <name type="scientific">Trifolium medium</name>
    <dbReference type="NCBI Taxonomy" id="97028"/>
    <lineage>
        <taxon>Eukaryota</taxon>
        <taxon>Viridiplantae</taxon>
        <taxon>Streptophyta</taxon>
        <taxon>Embryophyta</taxon>
        <taxon>Tracheophyta</taxon>
        <taxon>Spermatophyta</taxon>
        <taxon>Magnoliopsida</taxon>
        <taxon>eudicotyledons</taxon>
        <taxon>Gunneridae</taxon>
        <taxon>Pentapetalae</taxon>
        <taxon>rosids</taxon>
        <taxon>fabids</taxon>
        <taxon>Fabales</taxon>
        <taxon>Fabaceae</taxon>
        <taxon>Papilionoideae</taxon>
        <taxon>50 kb inversion clade</taxon>
        <taxon>NPAAA clade</taxon>
        <taxon>Hologalegina</taxon>
        <taxon>IRL clade</taxon>
        <taxon>Trifolieae</taxon>
        <taxon>Trifolium</taxon>
    </lineage>
</organism>
<comment type="caution">
    <text evidence="2">The sequence shown here is derived from an EMBL/GenBank/DDBJ whole genome shotgun (WGS) entry which is preliminary data.</text>
</comment>
<feature type="non-terminal residue" evidence="2">
    <location>
        <position position="33"/>
    </location>
</feature>
<accession>A0A392VIA5</accession>
<proteinExistence type="predicted"/>
<feature type="region of interest" description="Disordered" evidence="1">
    <location>
        <begin position="1"/>
        <end position="22"/>
    </location>
</feature>
<evidence type="ECO:0000313" key="3">
    <source>
        <dbReference type="Proteomes" id="UP000265520"/>
    </source>
</evidence>
<sequence>MNSHNDNSGLSYGGLDNGDGGLRVLLRRRMEEK</sequence>
<keyword evidence="3" id="KW-1185">Reference proteome</keyword>
<dbReference type="Proteomes" id="UP000265520">
    <property type="component" value="Unassembled WGS sequence"/>
</dbReference>
<evidence type="ECO:0000313" key="2">
    <source>
        <dbReference type="EMBL" id="MCI87647.1"/>
    </source>
</evidence>
<dbReference type="EMBL" id="LXQA011171479">
    <property type="protein sequence ID" value="MCI87647.1"/>
    <property type="molecule type" value="Genomic_DNA"/>
</dbReference>
<feature type="compositionally biased region" description="Gly residues" evidence="1">
    <location>
        <begin position="11"/>
        <end position="21"/>
    </location>
</feature>
<name>A0A392VIA5_9FABA</name>